<dbReference type="AlphaFoldDB" id="A0A081S113"/>
<dbReference type="RefSeq" id="WP_036837312.1">
    <property type="nucleotide sequence ID" value="NZ_CAWLUD010000006.1"/>
</dbReference>
<reference evidence="1 2" key="1">
    <citation type="submission" date="2014-03" db="EMBL/GenBank/DDBJ databases">
        <title>Draft Genome of Photorhabdus temperata Meg1.</title>
        <authorList>
            <person name="Hurst S.G.IV."/>
            <person name="Morris K."/>
            <person name="Thomas K."/>
            <person name="Tisa L.S."/>
        </authorList>
    </citation>
    <scope>NUCLEOTIDE SEQUENCE [LARGE SCALE GENOMIC DNA]</scope>
    <source>
        <strain evidence="1 2">Meg1</strain>
    </source>
</reference>
<protein>
    <submittedName>
        <fullName evidence="1">Uncharacterized protein</fullName>
    </submittedName>
</protein>
<organism evidence="1 2">
    <name type="scientific">Photorhabdus temperata subsp. temperata Meg1</name>
    <dbReference type="NCBI Taxonomy" id="1393735"/>
    <lineage>
        <taxon>Bacteria</taxon>
        <taxon>Pseudomonadati</taxon>
        <taxon>Pseudomonadota</taxon>
        <taxon>Gammaproteobacteria</taxon>
        <taxon>Enterobacterales</taxon>
        <taxon>Morganellaceae</taxon>
        <taxon>Photorhabdus</taxon>
    </lineage>
</organism>
<name>A0A081S113_PHOTE</name>
<dbReference type="EMBL" id="JGVH01000006">
    <property type="protein sequence ID" value="KER04616.1"/>
    <property type="molecule type" value="Genomic_DNA"/>
</dbReference>
<gene>
    <name evidence="1" type="ORF">MEG1DRAFT_00740</name>
</gene>
<evidence type="ECO:0000313" key="1">
    <source>
        <dbReference type="EMBL" id="KER04616.1"/>
    </source>
</evidence>
<proteinExistence type="predicted"/>
<accession>A0A081S113</accession>
<sequence>MAPDLNDSYTKDLSRKPDCIKEEIVEKFYHLSKDGDFLEVTEYLLSGSEYHYYIGIIRLGCFTEDYYKFQSFEMLNSGYSEGEIIQYLIDLDMLKEGGIGIKGVKPWSATHLSMSELSRWEPNSISHDCCHHIVSIISRDKLYI</sequence>
<dbReference type="Proteomes" id="UP000028002">
    <property type="component" value="Unassembled WGS sequence"/>
</dbReference>
<evidence type="ECO:0000313" key="2">
    <source>
        <dbReference type="Proteomes" id="UP000028002"/>
    </source>
</evidence>
<comment type="caution">
    <text evidence="1">The sequence shown here is derived from an EMBL/GenBank/DDBJ whole genome shotgun (WGS) entry which is preliminary data.</text>
</comment>